<accession>A0A397RNB4</accession>
<evidence type="ECO:0000313" key="3">
    <source>
        <dbReference type="EMBL" id="RIA75613.1"/>
    </source>
</evidence>
<protein>
    <submittedName>
        <fullName evidence="3">Amidase/aspartyl-tRNA(Asn)/glutamyl-tRNA(Gln) amidotransferase subunit A</fullName>
    </submittedName>
</protein>
<keyword evidence="3" id="KW-0808">Transferase</keyword>
<evidence type="ECO:0000259" key="2">
    <source>
        <dbReference type="Pfam" id="PF01425"/>
    </source>
</evidence>
<dbReference type="InParanoid" id="A0A397RNB4"/>
<dbReference type="AlphaFoldDB" id="A0A397RNB4"/>
<dbReference type="GO" id="GO:0016740">
    <property type="term" value="F:transferase activity"/>
    <property type="evidence" value="ECO:0007669"/>
    <property type="project" value="UniProtKB-KW"/>
</dbReference>
<evidence type="ECO:0000256" key="1">
    <source>
        <dbReference type="ARBA" id="ARBA00009199"/>
    </source>
</evidence>
<dbReference type="Proteomes" id="UP000266506">
    <property type="component" value="Unassembled WGS sequence"/>
</dbReference>
<dbReference type="InterPro" id="IPR000120">
    <property type="entry name" value="Amidase"/>
</dbReference>
<comment type="similarity">
    <text evidence="1">Belongs to the amidase family.</text>
</comment>
<feature type="domain" description="Amidase" evidence="2">
    <location>
        <begin position="27"/>
        <end position="470"/>
    </location>
</feature>
<gene>
    <name evidence="3" type="ORF">EI71_01351</name>
</gene>
<dbReference type="Pfam" id="PF01425">
    <property type="entry name" value="Amidase"/>
    <property type="match status" value="1"/>
</dbReference>
<dbReference type="EMBL" id="QXEV01000015">
    <property type="protein sequence ID" value="RIA75613.1"/>
    <property type="molecule type" value="Genomic_DNA"/>
</dbReference>
<dbReference type="RefSeq" id="WP_119016480.1">
    <property type="nucleotide sequence ID" value="NZ_QXEV01000015.1"/>
</dbReference>
<dbReference type="Gene3D" id="3.90.1300.10">
    <property type="entry name" value="Amidase signature (AS) domain"/>
    <property type="match status" value="1"/>
</dbReference>
<sequence>MSEIKLEYLSALEIGELVNSRIITPTEVLKYFEKRIKKRNKSINAFTYTRFDLAYIEAKKLEERLEHGENLGVFAGVPFGLKDFLPSKKGWTRSYGGVKCLVSMDEYDSLFCEVMEQEGGIAVGKTNAPSYGFSGTTDNKMYGVTSTPFNPLYNAGGSSGGSAAAVADGLLPISEGGDAGGSIRVPASCCNLVGFKAGFGSIPLFSRPDAYSASHPYCVSGGLVKTVSDAIALYKLMAKVEPKDPYNNMVLRQNEDIDGYINSNQALRIGFTYDFDLFEVDEEVKKIVYDAAKRFIDKGYIVEEVHFNFKHTANEFSSLWSKGITIDCALDINHQKEKGIDYFKDHLEDFPEEFIYYKNVCDHLGIEDLYEFNLARTDILDNFEDVFKRYDLILSPVTCCLPVKNNPKGFTKGPEEINGKSVDSLIGWCQTYLVNFVSYPAISIPAGLASHNLPVGMQIIGKRFEEKMVLKAAKDFEEIKPWRDNYSIPFNREIK</sequence>
<dbReference type="InterPro" id="IPR036928">
    <property type="entry name" value="AS_sf"/>
</dbReference>
<reference evidence="3 4" key="1">
    <citation type="submission" date="2018-08" db="EMBL/GenBank/DDBJ databases">
        <title>Genomic Encyclopedia of Archaeal and Bacterial Type Strains, Phase II (KMG-II): from individual species to whole genera.</title>
        <authorList>
            <person name="Goeker M."/>
        </authorList>
    </citation>
    <scope>NUCLEOTIDE SEQUENCE [LARGE SCALE GENOMIC DNA]</scope>
    <source>
        <strain evidence="3 4">ATCC 27112</strain>
    </source>
</reference>
<evidence type="ECO:0000313" key="4">
    <source>
        <dbReference type="Proteomes" id="UP000266506"/>
    </source>
</evidence>
<dbReference type="PROSITE" id="PS00571">
    <property type="entry name" value="AMIDASES"/>
    <property type="match status" value="1"/>
</dbReference>
<dbReference type="PANTHER" id="PTHR11895:SF7">
    <property type="entry name" value="GLUTAMYL-TRNA(GLN) AMIDOTRANSFERASE SUBUNIT A, MITOCHONDRIAL"/>
    <property type="match status" value="1"/>
</dbReference>
<organism evidence="3 4">
    <name type="scientific">Anaeroplasma bactoclasticum</name>
    <dbReference type="NCBI Taxonomy" id="2088"/>
    <lineage>
        <taxon>Bacteria</taxon>
        <taxon>Bacillati</taxon>
        <taxon>Mycoplasmatota</taxon>
        <taxon>Mollicutes</taxon>
        <taxon>Anaeroplasmatales</taxon>
        <taxon>Anaeroplasmataceae</taxon>
        <taxon>Anaeroplasma</taxon>
    </lineage>
</organism>
<dbReference type="OrthoDB" id="9811471at2"/>
<keyword evidence="4" id="KW-1185">Reference proteome</keyword>
<dbReference type="SUPFAM" id="SSF75304">
    <property type="entry name" value="Amidase signature (AS) enzymes"/>
    <property type="match status" value="1"/>
</dbReference>
<name>A0A397RNB4_9MOLU</name>
<proteinExistence type="inferred from homology"/>
<dbReference type="PANTHER" id="PTHR11895">
    <property type="entry name" value="TRANSAMIDASE"/>
    <property type="match status" value="1"/>
</dbReference>
<dbReference type="InterPro" id="IPR020556">
    <property type="entry name" value="Amidase_CS"/>
</dbReference>
<dbReference type="FunCoup" id="A0A397RNB4">
    <property type="interactions" value="373"/>
</dbReference>
<comment type="caution">
    <text evidence="3">The sequence shown here is derived from an EMBL/GenBank/DDBJ whole genome shotgun (WGS) entry which is preliminary data.</text>
</comment>
<dbReference type="InterPro" id="IPR023631">
    <property type="entry name" value="Amidase_dom"/>
</dbReference>